<evidence type="ECO:0000313" key="4">
    <source>
        <dbReference type="Proteomes" id="UP001056384"/>
    </source>
</evidence>
<keyword evidence="2" id="KW-0732">Signal</keyword>
<keyword evidence="4" id="KW-1185">Reference proteome</keyword>
<reference evidence="3" key="1">
    <citation type="submission" date="2022-06" db="EMBL/GenBank/DDBJ databases">
        <title>Complete genome sequences of two strains of the flax pathogen Septoria linicola.</title>
        <authorList>
            <person name="Lapalu N."/>
            <person name="Simon A."/>
            <person name="Demenou B."/>
            <person name="Paumier D."/>
            <person name="Guillot M.-P."/>
            <person name="Gout L."/>
            <person name="Valade R."/>
        </authorList>
    </citation>
    <scope>NUCLEOTIDE SEQUENCE</scope>
    <source>
        <strain evidence="3">SE15195</strain>
    </source>
</reference>
<dbReference type="OrthoDB" id="3648181at2759"/>
<feature type="chain" id="PRO_5040107361" description="Transmembrane protein" evidence="2">
    <location>
        <begin position="21"/>
        <end position="188"/>
    </location>
</feature>
<keyword evidence="1" id="KW-0812">Transmembrane</keyword>
<evidence type="ECO:0000256" key="2">
    <source>
        <dbReference type="SAM" id="SignalP"/>
    </source>
</evidence>
<dbReference type="Proteomes" id="UP001056384">
    <property type="component" value="Chromosome 3"/>
</dbReference>
<dbReference type="AlphaFoldDB" id="A0A9Q9AK50"/>
<accession>A0A9Q9AK50</accession>
<proteinExistence type="predicted"/>
<protein>
    <recommendedName>
        <fullName evidence="5">Transmembrane protein</fullName>
    </recommendedName>
</protein>
<feature type="transmembrane region" description="Helical" evidence="1">
    <location>
        <begin position="147"/>
        <end position="166"/>
    </location>
</feature>
<feature type="signal peptide" evidence="2">
    <location>
        <begin position="1"/>
        <end position="20"/>
    </location>
</feature>
<sequence length="188" mass="20372">MRTSTVLFLCASALSQVTYAAPAAVAIDLGFVTEEIPKDDAPQLVTLHREQQTSEDTTEPVNLWIDDFGNIEAIPTTKAQQPLDTSSSGRTARVQEGAASDELAAIQESPQSPSRGPSVTEFLSDHYRAGTFDEAYVSSLLSGTTGIVVWGVTGGLLLSALMYIVLRLSTRSRRIRRGHRRGLSKYSQ</sequence>
<organism evidence="3 4">
    <name type="scientific">Septoria linicola</name>
    <dbReference type="NCBI Taxonomy" id="215465"/>
    <lineage>
        <taxon>Eukaryota</taxon>
        <taxon>Fungi</taxon>
        <taxon>Dikarya</taxon>
        <taxon>Ascomycota</taxon>
        <taxon>Pezizomycotina</taxon>
        <taxon>Dothideomycetes</taxon>
        <taxon>Dothideomycetidae</taxon>
        <taxon>Mycosphaerellales</taxon>
        <taxon>Mycosphaerellaceae</taxon>
        <taxon>Septoria</taxon>
    </lineage>
</organism>
<gene>
    <name evidence="3" type="ORF">Slin15195_G041910</name>
</gene>
<keyword evidence="1" id="KW-1133">Transmembrane helix</keyword>
<dbReference type="EMBL" id="CP099420">
    <property type="protein sequence ID" value="USW50872.1"/>
    <property type="molecule type" value="Genomic_DNA"/>
</dbReference>
<name>A0A9Q9AK50_9PEZI</name>
<keyword evidence="1" id="KW-0472">Membrane</keyword>
<evidence type="ECO:0008006" key="5">
    <source>
        <dbReference type="Google" id="ProtNLM"/>
    </source>
</evidence>
<evidence type="ECO:0000256" key="1">
    <source>
        <dbReference type="SAM" id="Phobius"/>
    </source>
</evidence>
<evidence type="ECO:0000313" key="3">
    <source>
        <dbReference type="EMBL" id="USW50872.1"/>
    </source>
</evidence>